<comment type="caution">
    <text evidence="2">The sequence shown here is derived from an EMBL/GenBank/DDBJ whole genome shotgun (WGS) entry which is preliminary data.</text>
</comment>
<protein>
    <recommendedName>
        <fullName evidence="4">Lipid A deacylase LpxR family protein</fullName>
    </recommendedName>
</protein>
<dbReference type="AlphaFoldDB" id="A0A2H9VN62"/>
<evidence type="ECO:0000313" key="3">
    <source>
        <dbReference type="Proteomes" id="UP000242687"/>
    </source>
</evidence>
<feature type="signal peptide" evidence="1">
    <location>
        <begin position="1"/>
        <end position="26"/>
    </location>
</feature>
<sequence length="328" mass="36752">MNNVTRPIPLISKVFFCCLISLAASAQNTYRNQIGNRLDNDQYVDPYNDRYYMAGHLLNFTTVLNSNKDCANLLSGGLVKKTLELEIGQQIYGPFATWARYDFIQDRPYTGYLYAGASLNWLYNNESALKITAQIGTIGRASQAERVQKAFHHAFGLKEPEGWQYQLNNEPGINLEAQYTHLLYRNESEWLDVAATPALRLGNTFSNANAAVQLRIGSIDKLYQSAGTNSRVSMGGDHQKTEFYFFAIPQLSYVAYNATIQGGMFVKDKGPVHFDVEPLVFTQILGLQFSSQRWSASYTAFIRGKEVKSTATGQQYGAIALAYRFGAN</sequence>
<evidence type="ECO:0000256" key="1">
    <source>
        <dbReference type="SAM" id="SignalP"/>
    </source>
</evidence>
<reference evidence="2 3" key="1">
    <citation type="submission" date="2017-11" db="EMBL/GenBank/DDBJ databases">
        <title>Genomic Encyclopedia of Archaeal and Bacterial Type Strains, Phase II (KMG-II): From Individual Species to Whole Genera.</title>
        <authorList>
            <person name="Goeker M."/>
        </authorList>
    </citation>
    <scope>NUCLEOTIDE SEQUENCE [LARGE SCALE GENOMIC DNA]</scope>
    <source>
        <strain evidence="2 3">DSM 28175</strain>
    </source>
</reference>
<dbReference type="OrthoDB" id="622552at2"/>
<keyword evidence="3" id="KW-1185">Reference proteome</keyword>
<feature type="chain" id="PRO_5014167913" description="Lipid A deacylase LpxR family protein" evidence="1">
    <location>
        <begin position="27"/>
        <end position="328"/>
    </location>
</feature>
<name>A0A2H9VN62_9SPHI</name>
<dbReference type="EMBL" id="PGFJ01000002">
    <property type="protein sequence ID" value="PJJ79762.1"/>
    <property type="molecule type" value="Genomic_DNA"/>
</dbReference>
<keyword evidence="1" id="KW-0732">Signal</keyword>
<evidence type="ECO:0008006" key="4">
    <source>
        <dbReference type="Google" id="ProtNLM"/>
    </source>
</evidence>
<dbReference type="InterPro" id="IPR018707">
    <property type="entry name" value="LpxR"/>
</dbReference>
<gene>
    <name evidence="2" type="ORF">CLV57_2899</name>
</gene>
<dbReference type="Proteomes" id="UP000242687">
    <property type="component" value="Unassembled WGS sequence"/>
</dbReference>
<organism evidence="2 3">
    <name type="scientific">Mucilaginibacter auburnensis</name>
    <dbReference type="NCBI Taxonomy" id="1457233"/>
    <lineage>
        <taxon>Bacteria</taxon>
        <taxon>Pseudomonadati</taxon>
        <taxon>Bacteroidota</taxon>
        <taxon>Sphingobacteriia</taxon>
        <taxon>Sphingobacteriales</taxon>
        <taxon>Sphingobacteriaceae</taxon>
        <taxon>Mucilaginibacter</taxon>
    </lineage>
</organism>
<dbReference type="Gene3D" id="2.40.128.140">
    <property type="entry name" value="Outer membrane protein"/>
    <property type="match status" value="1"/>
</dbReference>
<dbReference type="Pfam" id="PF09982">
    <property type="entry name" value="LpxR"/>
    <property type="match status" value="1"/>
</dbReference>
<proteinExistence type="predicted"/>
<dbReference type="RefSeq" id="WP_100342074.1">
    <property type="nucleotide sequence ID" value="NZ_PGFJ01000002.1"/>
</dbReference>
<dbReference type="InterPro" id="IPR037107">
    <property type="entry name" value="Put_OMP_sf"/>
</dbReference>
<evidence type="ECO:0000313" key="2">
    <source>
        <dbReference type="EMBL" id="PJJ79762.1"/>
    </source>
</evidence>
<accession>A0A2H9VN62</accession>